<reference evidence="2" key="1">
    <citation type="submission" date="2016-11" db="UniProtKB">
        <authorList>
            <consortium name="WormBaseParasite"/>
        </authorList>
    </citation>
    <scope>IDENTIFICATION</scope>
</reference>
<organism evidence="1 2">
    <name type="scientific">Macrostomum lignano</name>
    <dbReference type="NCBI Taxonomy" id="282301"/>
    <lineage>
        <taxon>Eukaryota</taxon>
        <taxon>Metazoa</taxon>
        <taxon>Spiralia</taxon>
        <taxon>Lophotrochozoa</taxon>
        <taxon>Platyhelminthes</taxon>
        <taxon>Rhabditophora</taxon>
        <taxon>Macrostomorpha</taxon>
        <taxon>Macrostomida</taxon>
        <taxon>Macrostomidae</taxon>
        <taxon>Macrostomum</taxon>
    </lineage>
</organism>
<keyword evidence="1" id="KW-1185">Reference proteome</keyword>
<evidence type="ECO:0000313" key="1">
    <source>
        <dbReference type="Proteomes" id="UP000095280"/>
    </source>
</evidence>
<proteinExistence type="predicted"/>
<name>A0A1I8IB55_9PLAT</name>
<dbReference type="WBParaSite" id="maker-uti_cns_0011015-snap-gene-0.8-mRNA-1">
    <property type="protein sequence ID" value="maker-uti_cns_0011015-snap-gene-0.8-mRNA-1"/>
    <property type="gene ID" value="maker-uti_cns_0011015-snap-gene-0.8"/>
</dbReference>
<evidence type="ECO:0000313" key="2">
    <source>
        <dbReference type="WBParaSite" id="maker-uti_cns_0011015-snap-gene-0.8-mRNA-1"/>
    </source>
</evidence>
<sequence>YRDGPGAEEDASRLLPLRQLARDYKAENYRQTDVGICRQTGKRPMSRKRMSEFVPARLDAKDKANLKRRIREKSKRFSIHDGALYYRVTNKDDSQRMRPEDHRRVLFTEEEVRDKIRSLHSQGSHVGVNSTTRLRNSQGRSEGVWQLLFLAAAFALASAGRLHEEFPDTDALDGPGAEEDDLARLLPLRQLARDYKSKRMSEFVGKRMSEFVGKRMSEFVGKRPMSRKRMSEFVGKRMSEFVGKYTG</sequence>
<dbReference type="Proteomes" id="UP000095280">
    <property type="component" value="Unplaced"/>
</dbReference>
<accession>A0A1I8IB55</accession>
<dbReference type="AlphaFoldDB" id="A0A1I8IB55"/>
<protein>
    <submittedName>
        <fullName evidence="2">Conserved plasma membrane protein</fullName>
    </submittedName>
</protein>